<sequence length="140" mass="15960">MSYKSSLLKTAIKWTPDMMVKWVANILLKGIVEFTALNFDLDARKAHVQATLYGETELIEVWIDGFAIISEENSHKLILQQAQSNRPWLSNLFSRIVGKEWKIPKIPQFQAHIELIAELLKPQSTGEAAGQEELIDRAEQ</sequence>
<comment type="caution">
    <text evidence="1">The sequence shown here is derived from an EMBL/GenBank/DDBJ whole genome shotgun (WGS) entry which is preliminary data.</text>
</comment>
<gene>
    <name evidence="1" type="ORF">MGMO_5c00050</name>
</gene>
<dbReference type="AlphaFoldDB" id="V5E3D5"/>
<evidence type="ECO:0000313" key="2">
    <source>
        <dbReference type="Proteomes" id="UP000017842"/>
    </source>
</evidence>
<proteinExistence type="predicted"/>
<name>V5E3D5_9GAMM</name>
<dbReference type="eggNOG" id="ENOG5032B14">
    <property type="taxonomic scope" value="Bacteria"/>
</dbReference>
<dbReference type="EMBL" id="AYLO01000005">
    <property type="protein sequence ID" value="ESS74066.1"/>
    <property type="molecule type" value="Genomic_DNA"/>
</dbReference>
<evidence type="ECO:0000313" key="1">
    <source>
        <dbReference type="EMBL" id="ESS74066.1"/>
    </source>
</evidence>
<dbReference type="RefSeq" id="WP_023493004.1">
    <property type="nucleotide sequence ID" value="NZ_AYLO01000005.1"/>
</dbReference>
<accession>V5E3D5</accession>
<dbReference type="Proteomes" id="UP000017842">
    <property type="component" value="Unassembled WGS sequence"/>
</dbReference>
<dbReference type="OrthoDB" id="5567772at2"/>
<organism evidence="1 2">
    <name type="scientific">Methyloglobulus morosus KoM1</name>
    <dbReference type="NCBI Taxonomy" id="1116472"/>
    <lineage>
        <taxon>Bacteria</taxon>
        <taxon>Pseudomonadati</taxon>
        <taxon>Pseudomonadota</taxon>
        <taxon>Gammaproteobacteria</taxon>
        <taxon>Methylococcales</taxon>
        <taxon>Methylococcaceae</taxon>
        <taxon>Methyloglobulus</taxon>
    </lineage>
</organism>
<protein>
    <submittedName>
        <fullName evidence="1">Uncharacterized protein</fullName>
    </submittedName>
</protein>
<reference evidence="1 2" key="1">
    <citation type="journal article" date="2013" name="Genome Announc.">
        <title>Draft Genome Sequence of the Methanotrophic Gammaproteobacterium Methyloglobulus morosus DSM 22980 Strain KoM1.</title>
        <authorList>
            <person name="Poehlein A."/>
            <person name="Deutzmann J.S."/>
            <person name="Daniel R."/>
            <person name="Simeonova D.D."/>
        </authorList>
    </citation>
    <scope>NUCLEOTIDE SEQUENCE [LARGE SCALE GENOMIC DNA]</scope>
    <source>
        <strain evidence="1 2">KoM1</strain>
    </source>
</reference>
<keyword evidence="2" id="KW-1185">Reference proteome</keyword>